<evidence type="ECO:0008006" key="4">
    <source>
        <dbReference type="Google" id="ProtNLM"/>
    </source>
</evidence>
<dbReference type="Gene3D" id="1.25.40.10">
    <property type="entry name" value="Tetratricopeptide repeat domain"/>
    <property type="match status" value="1"/>
</dbReference>
<dbReference type="RefSeq" id="WP_147110409.1">
    <property type="nucleotide sequence ID" value="NZ_BJVJ01000043.1"/>
</dbReference>
<reference evidence="2 3" key="1">
    <citation type="submission" date="2019-07" db="EMBL/GenBank/DDBJ databases">
        <title>Whole genome shotgun sequence of Pseudonocardia sulfidoxydans NBRC 16205.</title>
        <authorList>
            <person name="Hosoyama A."/>
            <person name="Uohara A."/>
            <person name="Ohji S."/>
            <person name="Ichikawa N."/>
        </authorList>
    </citation>
    <scope>NUCLEOTIDE SEQUENCE [LARGE SCALE GENOMIC DNA]</scope>
    <source>
        <strain evidence="2 3">NBRC 16205</strain>
    </source>
</reference>
<sequence>MTEATTEPPVRSARPRTDPDAGFDAPAPVDVLAPVAPLDTAPTTGAADAGTTPVAPGPTAAAPRLPQRIAEPLTARGRDLLRRDLALDAVEVLRQAVAAGEPSSPDALADAYLDSGSFHAAAEWLGLLVARGHVRFAGRLGVALAEIGDRDGAEEALRLAIANGESAAANDLGILLRDMGRDAEAVQVLVRAADHGDGQAADNLVSFLLDADELAPAVTAAERYYDTSRPDTVVALADARSAARRDEEAERLYRLADELGALRAHVAYATFLLAARADRSHAEQQLREAVRHREPGAAAALGVFLIEDGRVGEGRDHLVVGASSGDRAAVAALAELDGEDPDDD</sequence>
<organism evidence="2 3">
    <name type="scientific">Pseudonocardia sulfidoxydans NBRC 16205</name>
    <dbReference type="NCBI Taxonomy" id="1223511"/>
    <lineage>
        <taxon>Bacteria</taxon>
        <taxon>Bacillati</taxon>
        <taxon>Actinomycetota</taxon>
        <taxon>Actinomycetes</taxon>
        <taxon>Pseudonocardiales</taxon>
        <taxon>Pseudonocardiaceae</taxon>
        <taxon>Pseudonocardia</taxon>
    </lineage>
</organism>
<evidence type="ECO:0000313" key="2">
    <source>
        <dbReference type="EMBL" id="GEL25002.1"/>
    </source>
</evidence>
<evidence type="ECO:0000256" key="1">
    <source>
        <dbReference type="SAM" id="MobiDB-lite"/>
    </source>
</evidence>
<dbReference type="InterPro" id="IPR011990">
    <property type="entry name" value="TPR-like_helical_dom_sf"/>
</dbReference>
<dbReference type="AlphaFoldDB" id="A0A511DJM3"/>
<accession>A0A511DJM3</accession>
<gene>
    <name evidence="2" type="ORF">PSU4_39560</name>
</gene>
<dbReference type="SUPFAM" id="SSF81901">
    <property type="entry name" value="HCP-like"/>
    <property type="match status" value="1"/>
</dbReference>
<protein>
    <recommendedName>
        <fullName evidence="4">Tetratrico peptide repeat group 5 domain-containing protein</fullName>
    </recommendedName>
</protein>
<name>A0A511DJM3_9PSEU</name>
<dbReference type="EMBL" id="BJVJ01000043">
    <property type="protein sequence ID" value="GEL25002.1"/>
    <property type="molecule type" value="Genomic_DNA"/>
</dbReference>
<keyword evidence="3" id="KW-1185">Reference proteome</keyword>
<dbReference type="Proteomes" id="UP000321685">
    <property type="component" value="Unassembled WGS sequence"/>
</dbReference>
<dbReference type="OrthoDB" id="3623494at2"/>
<evidence type="ECO:0000313" key="3">
    <source>
        <dbReference type="Proteomes" id="UP000321685"/>
    </source>
</evidence>
<feature type="compositionally biased region" description="Low complexity" evidence="1">
    <location>
        <begin position="24"/>
        <end position="63"/>
    </location>
</feature>
<comment type="caution">
    <text evidence="2">The sequence shown here is derived from an EMBL/GenBank/DDBJ whole genome shotgun (WGS) entry which is preliminary data.</text>
</comment>
<feature type="region of interest" description="Disordered" evidence="1">
    <location>
        <begin position="1"/>
        <end position="65"/>
    </location>
</feature>
<proteinExistence type="predicted"/>